<evidence type="ECO:0000313" key="3">
    <source>
        <dbReference type="Proteomes" id="UP000440224"/>
    </source>
</evidence>
<comment type="caution">
    <text evidence="2">The sequence shown here is derived from an EMBL/GenBank/DDBJ whole genome shotgun (WGS) entry which is preliminary data.</text>
</comment>
<protein>
    <submittedName>
        <fullName evidence="2">Uncharacterized protein</fullName>
    </submittedName>
</protein>
<proteinExistence type="predicted"/>
<keyword evidence="1" id="KW-0812">Transmembrane</keyword>
<dbReference type="OrthoDB" id="5516102at2"/>
<evidence type="ECO:0000256" key="1">
    <source>
        <dbReference type="SAM" id="Phobius"/>
    </source>
</evidence>
<dbReference type="RefSeq" id="WP_153823603.1">
    <property type="nucleotide sequence ID" value="NZ_WJIE01000013.1"/>
</dbReference>
<accession>A0A6N7Q2G8</accession>
<dbReference type="EMBL" id="WJIE01000013">
    <property type="protein sequence ID" value="MRG96805.1"/>
    <property type="molecule type" value="Genomic_DNA"/>
</dbReference>
<reference evidence="2 3" key="1">
    <citation type="submission" date="2019-10" db="EMBL/GenBank/DDBJ databases">
        <title>A soil myxobacterium in the family Polyangiaceae.</title>
        <authorList>
            <person name="Li Y."/>
            <person name="Wang J."/>
        </authorList>
    </citation>
    <scope>NUCLEOTIDE SEQUENCE [LARGE SCALE GENOMIC DNA]</scope>
    <source>
        <strain evidence="2 3">DSM 14734</strain>
    </source>
</reference>
<feature type="transmembrane region" description="Helical" evidence="1">
    <location>
        <begin position="168"/>
        <end position="187"/>
    </location>
</feature>
<sequence>MSPARARLFTRALRALATVGFVGLVLGAVTARVVWSGESEIAESTAALERGDAYEATVRARRAAGWYAPGAPHVRVAYERLGAIATTAEGLGDRDLALLAWRGIRTAALETRWLVIPHAEDLDRANLAIARIEAAAPRPPGTRTEPPQRIEQRQLAALLRDEAPRTHWVVLLLVSFVAWAGGAAWAVRRSSDAPGAFDVARARAGVLVALLGVALWVLALWRA</sequence>
<gene>
    <name evidence="2" type="ORF">GF068_33510</name>
</gene>
<evidence type="ECO:0000313" key="2">
    <source>
        <dbReference type="EMBL" id="MRG96805.1"/>
    </source>
</evidence>
<keyword evidence="1" id="KW-1133">Transmembrane helix</keyword>
<keyword evidence="3" id="KW-1185">Reference proteome</keyword>
<keyword evidence="1" id="KW-0472">Membrane</keyword>
<feature type="transmembrane region" description="Helical" evidence="1">
    <location>
        <begin position="199"/>
        <end position="221"/>
    </location>
</feature>
<dbReference type="Proteomes" id="UP000440224">
    <property type="component" value="Unassembled WGS sequence"/>
</dbReference>
<name>A0A6N7Q2G8_9BACT</name>
<organism evidence="2 3">
    <name type="scientific">Polyangium spumosum</name>
    <dbReference type="NCBI Taxonomy" id="889282"/>
    <lineage>
        <taxon>Bacteria</taxon>
        <taxon>Pseudomonadati</taxon>
        <taxon>Myxococcota</taxon>
        <taxon>Polyangia</taxon>
        <taxon>Polyangiales</taxon>
        <taxon>Polyangiaceae</taxon>
        <taxon>Polyangium</taxon>
    </lineage>
</organism>
<dbReference type="AlphaFoldDB" id="A0A6N7Q2G8"/>